<dbReference type="PANTHER" id="PTHR43625:SF40">
    <property type="entry name" value="ALDO-KETO REDUCTASE YAKC [NADP(+)]"/>
    <property type="match status" value="1"/>
</dbReference>
<feature type="domain" description="NADP-dependent oxidoreductase" evidence="2">
    <location>
        <begin position="5"/>
        <end position="289"/>
    </location>
</feature>
<dbReference type="Proteomes" id="UP001485043">
    <property type="component" value="Unassembled WGS sequence"/>
</dbReference>
<dbReference type="Gene3D" id="3.20.20.100">
    <property type="entry name" value="NADP-dependent oxidoreductase domain"/>
    <property type="match status" value="1"/>
</dbReference>
<organism evidence="3 4">
    <name type="scientific">Apatococcus fuscideae</name>
    <dbReference type="NCBI Taxonomy" id="2026836"/>
    <lineage>
        <taxon>Eukaryota</taxon>
        <taxon>Viridiplantae</taxon>
        <taxon>Chlorophyta</taxon>
        <taxon>core chlorophytes</taxon>
        <taxon>Trebouxiophyceae</taxon>
        <taxon>Chlorellales</taxon>
        <taxon>Chlorellaceae</taxon>
        <taxon>Apatococcus</taxon>
    </lineage>
</organism>
<dbReference type="AlphaFoldDB" id="A0AAW1SS23"/>
<proteinExistence type="predicted"/>
<protein>
    <recommendedName>
        <fullName evidence="2">NADP-dependent oxidoreductase domain-containing protein</fullName>
    </recommendedName>
</protein>
<reference evidence="3 4" key="1">
    <citation type="journal article" date="2024" name="Nat. Commun.">
        <title>Phylogenomics reveals the evolutionary origins of lichenization in chlorophyte algae.</title>
        <authorList>
            <person name="Puginier C."/>
            <person name="Libourel C."/>
            <person name="Otte J."/>
            <person name="Skaloud P."/>
            <person name="Haon M."/>
            <person name="Grisel S."/>
            <person name="Petersen M."/>
            <person name="Berrin J.G."/>
            <person name="Delaux P.M."/>
            <person name="Dal Grande F."/>
            <person name="Keller J."/>
        </authorList>
    </citation>
    <scope>NUCLEOTIDE SEQUENCE [LARGE SCALE GENOMIC DNA]</scope>
    <source>
        <strain evidence="3 4">SAG 2523</strain>
    </source>
</reference>
<dbReference type="InterPro" id="IPR023210">
    <property type="entry name" value="NADP_OxRdtase_dom"/>
</dbReference>
<keyword evidence="4" id="KW-1185">Reference proteome</keyword>
<evidence type="ECO:0000313" key="3">
    <source>
        <dbReference type="EMBL" id="KAK9853116.1"/>
    </source>
</evidence>
<sequence>MSLVGGMNATNVPSEEDSIKVIRHCLSCGINMINTSDLYGKKQENEIMIGKALKGLPREQVILVDKWGPFNGLNGIVTDASAARCRKVIDEQLARLQTDYIDVWVYRGKDPKVSIEETMHAMKEAVTAGKVKHIGLSECSADDIRKAHAIHPITLLEQEWSLFTRDIEEDLLPTANELGIGILAYSPLGRGMLTGSIKSPADLAEGDFRKLSPRFAEEAFKQNMALVERVEKLAQKKGCTSSQLAIAWLLHKSPTVIPMFGTRSFKNLEGNAAAAKVMLTPEEFQAVDSSFSPSEVTGERYPAAMMSHTTYHYSKEQRH</sequence>
<comment type="caution">
    <text evidence="3">The sequence shown here is derived from an EMBL/GenBank/DDBJ whole genome shotgun (WGS) entry which is preliminary data.</text>
</comment>
<dbReference type="PANTHER" id="PTHR43625">
    <property type="entry name" value="AFLATOXIN B1 ALDEHYDE REDUCTASE"/>
    <property type="match status" value="1"/>
</dbReference>
<dbReference type="GO" id="GO:0005737">
    <property type="term" value="C:cytoplasm"/>
    <property type="evidence" value="ECO:0007669"/>
    <property type="project" value="TreeGrafter"/>
</dbReference>
<keyword evidence="1" id="KW-0560">Oxidoreductase</keyword>
<name>A0AAW1SS23_9CHLO</name>
<dbReference type="SUPFAM" id="SSF51430">
    <property type="entry name" value="NAD(P)-linked oxidoreductase"/>
    <property type="match status" value="1"/>
</dbReference>
<dbReference type="EMBL" id="JALJOV010001156">
    <property type="protein sequence ID" value="KAK9853116.1"/>
    <property type="molecule type" value="Genomic_DNA"/>
</dbReference>
<dbReference type="GO" id="GO:0016491">
    <property type="term" value="F:oxidoreductase activity"/>
    <property type="evidence" value="ECO:0007669"/>
    <property type="project" value="UniProtKB-KW"/>
</dbReference>
<evidence type="ECO:0000313" key="4">
    <source>
        <dbReference type="Proteomes" id="UP001485043"/>
    </source>
</evidence>
<dbReference type="InterPro" id="IPR050791">
    <property type="entry name" value="Aldo-Keto_reductase"/>
</dbReference>
<gene>
    <name evidence="3" type="ORF">WJX84_005604</name>
</gene>
<accession>A0AAW1SS23</accession>
<dbReference type="InterPro" id="IPR036812">
    <property type="entry name" value="NAD(P)_OxRdtase_dom_sf"/>
</dbReference>
<evidence type="ECO:0000259" key="2">
    <source>
        <dbReference type="Pfam" id="PF00248"/>
    </source>
</evidence>
<dbReference type="Pfam" id="PF00248">
    <property type="entry name" value="Aldo_ket_red"/>
    <property type="match status" value="1"/>
</dbReference>
<evidence type="ECO:0000256" key="1">
    <source>
        <dbReference type="ARBA" id="ARBA00023002"/>
    </source>
</evidence>